<evidence type="ECO:0000313" key="1">
    <source>
        <dbReference type="EMBL" id="WVZ12772.1"/>
    </source>
</evidence>
<dbReference type="EMBL" id="CP144696">
    <property type="protein sequence ID" value="WVZ12772.1"/>
    <property type="molecule type" value="Genomic_DNA"/>
</dbReference>
<protein>
    <submittedName>
        <fullName evidence="1">Uncharacterized protein</fullName>
    </submittedName>
</protein>
<sequence length="111" mass="13146">MWQGKESKSESKRQVYGYTKNQRCKRLLLDPQGMVQKLSYRITLHGKCQPIVLSEMQRERERYEETKQKPRKAGLSKGSKVSALKFPFCPFKLYNLWLLYSSFTFSFTVHS</sequence>
<proteinExistence type="predicted"/>
<gene>
    <name evidence="1" type="ORF">V8G54_017302</name>
</gene>
<organism evidence="1 2">
    <name type="scientific">Vigna mungo</name>
    <name type="common">Black gram</name>
    <name type="synonym">Phaseolus mungo</name>
    <dbReference type="NCBI Taxonomy" id="3915"/>
    <lineage>
        <taxon>Eukaryota</taxon>
        <taxon>Viridiplantae</taxon>
        <taxon>Streptophyta</taxon>
        <taxon>Embryophyta</taxon>
        <taxon>Tracheophyta</taxon>
        <taxon>Spermatophyta</taxon>
        <taxon>Magnoliopsida</taxon>
        <taxon>eudicotyledons</taxon>
        <taxon>Gunneridae</taxon>
        <taxon>Pentapetalae</taxon>
        <taxon>rosids</taxon>
        <taxon>fabids</taxon>
        <taxon>Fabales</taxon>
        <taxon>Fabaceae</taxon>
        <taxon>Papilionoideae</taxon>
        <taxon>50 kb inversion clade</taxon>
        <taxon>NPAAA clade</taxon>
        <taxon>indigoferoid/millettioid clade</taxon>
        <taxon>Phaseoleae</taxon>
        <taxon>Vigna</taxon>
    </lineage>
</organism>
<dbReference type="AlphaFoldDB" id="A0AAQ3NQE3"/>
<keyword evidence="2" id="KW-1185">Reference proteome</keyword>
<accession>A0AAQ3NQE3</accession>
<name>A0AAQ3NQE3_VIGMU</name>
<evidence type="ECO:0000313" key="2">
    <source>
        <dbReference type="Proteomes" id="UP001374535"/>
    </source>
</evidence>
<reference evidence="1 2" key="1">
    <citation type="journal article" date="2023" name="Life. Sci Alliance">
        <title>Evolutionary insights into 3D genome organization and epigenetic landscape of Vigna mungo.</title>
        <authorList>
            <person name="Junaid A."/>
            <person name="Singh B."/>
            <person name="Bhatia S."/>
        </authorList>
    </citation>
    <scope>NUCLEOTIDE SEQUENCE [LARGE SCALE GENOMIC DNA]</scope>
    <source>
        <strain evidence="1">Urdbean</strain>
    </source>
</reference>
<dbReference type="Proteomes" id="UP001374535">
    <property type="component" value="Chromosome 5"/>
</dbReference>